<keyword evidence="11" id="KW-0206">Cytoskeleton</keyword>
<dbReference type="InterPro" id="IPR015153">
    <property type="entry name" value="EF-hand_dom_typ1"/>
</dbReference>
<dbReference type="PANTHER" id="PTHR12268:SF14">
    <property type="entry name" value="DYSTROPHIN-1"/>
    <property type="match status" value="1"/>
</dbReference>
<keyword evidence="6 12" id="KW-0863">Zinc-finger</keyword>
<accession>A0ABQ9J8F5</accession>
<feature type="domain" description="ZZ-type" evidence="14">
    <location>
        <begin position="254"/>
        <end position="310"/>
    </location>
</feature>
<dbReference type="SMART" id="SM00291">
    <property type="entry name" value="ZnF_ZZ"/>
    <property type="match status" value="1"/>
</dbReference>
<keyword evidence="9" id="KW-0472">Membrane</keyword>
<dbReference type="PANTHER" id="PTHR12268">
    <property type="entry name" value="E3 UBIQUITIN-PROTEIN LIGASE KCMF1"/>
    <property type="match status" value="1"/>
</dbReference>
<dbReference type="SUPFAM" id="SSF47473">
    <property type="entry name" value="EF-hand"/>
    <property type="match status" value="2"/>
</dbReference>
<evidence type="ECO:0000256" key="5">
    <source>
        <dbReference type="ARBA" id="ARBA00022723"/>
    </source>
</evidence>
<evidence type="ECO:0000256" key="11">
    <source>
        <dbReference type="ARBA" id="ARBA00023212"/>
    </source>
</evidence>
<evidence type="ECO:0000256" key="3">
    <source>
        <dbReference type="ARBA" id="ARBA00022475"/>
    </source>
</evidence>
<dbReference type="InterPro" id="IPR011992">
    <property type="entry name" value="EF-hand-dom_pair"/>
</dbReference>
<evidence type="ECO:0000256" key="7">
    <source>
        <dbReference type="ARBA" id="ARBA00022833"/>
    </source>
</evidence>
<name>A0ABQ9J8F5_9CUCU</name>
<dbReference type="SUPFAM" id="SSF51045">
    <property type="entry name" value="WW domain"/>
    <property type="match status" value="1"/>
</dbReference>
<dbReference type="InterPro" id="IPR036020">
    <property type="entry name" value="WW_dom_sf"/>
</dbReference>
<dbReference type="InterPro" id="IPR015154">
    <property type="entry name" value="EF-hand_dom_typ2"/>
</dbReference>
<evidence type="ECO:0008006" key="17">
    <source>
        <dbReference type="Google" id="ProtNLM"/>
    </source>
</evidence>
<dbReference type="Pfam" id="PF09068">
    <property type="entry name" value="EF-hand_2"/>
    <property type="match status" value="1"/>
</dbReference>
<dbReference type="Pfam" id="PF09069">
    <property type="entry name" value="EF-hand_3"/>
    <property type="match status" value="1"/>
</dbReference>
<keyword evidence="8" id="KW-0106">Calcium</keyword>
<dbReference type="InterPro" id="IPR001202">
    <property type="entry name" value="WW_dom"/>
</dbReference>
<evidence type="ECO:0000256" key="9">
    <source>
        <dbReference type="ARBA" id="ARBA00023136"/>
    </source>
</evidence>
<feature type="domain" description="WW" evidence="13">
    <location>
        <begin position="1"/>
        <end position="32"/>
    </location>
</feature>
<dbReference type="SUPFAM" id="SSF57850">
    <property type="entry name" value="RING/U-box"/>
    <property type="match status" value="1"/>
</dbReference>
<keyword evidence="16" id="KW-1185">Reference proteome</keyword>
<keyword evidence="5" id="KW-0479">Metal-binding</keyword>
<proteinExistence type="predicted"/>
<keyword evidence="3" id="KW-1003">Cell membrane</keyword>
<organism evidence="15 16">
    <name type="scientific">Molorchus minor</name>
    <dbReference type="NCBI Taxonomy" id="1323400"/>
    <lineage>
        <taxon>Eukaryota</taxon>
        <taxon>Metazoa</taxon>
        <taxon>Ecdysozoa</taxon>
        <taxon>Arthropoda</taxon>
        <taxon>Hexapoda</taxon>
        <taxon>Insecta</taxon>
        <taxon>Pterygota</taxon>
        <taxon>Neoptera</taxon>
        <taxon>Endopterygota</taxon>
        <taxon>Coleoptera</taxon>
        <taxon>Polyphaga</taxon>
        <taxon>Cucujiformia</taxon>
        <taxon>Chrysomeloidea</taxon>
        <taxon>Cerambycidae</taxon>
        <taxon>Lamiinae</taxon>
        <taxon>Monochamini</taxon>
        <taxon>Molorchus</taxon>
    </lineage>
</organism>
<keyword evidence="10" id="KW-0009">Actin-binding</keyword>
<evidence type="ECO:0000256" key="1">
    <source>
        <dbReference type="ARBA" id="ARBA00004245"/>
    </source>
</evidence>
<dbReference type="Proteomes" id="UP001162164">
    <property type="component" value="Unassembled WGS sequence"/>
</dbReference>
<evidence type="ECO:0000259" key="13">
    <source>
        <dbReference type="PROSITE" id="PS50020"/>
    </source>
</evidence>
<comment type="caution">
    <text evidence="15">The sequence shown here is derived from an EMBL/GenBank/DDBJ whole genome shotgun (WGS) entry which is preliminary data.</text>
</comment>
<evidence type="ECO:0000256" key="4">
    <source>
        <dbReference type="ARBA" id="ARBA00022490"/>
    </source>
</evidence>
<dbReference type="PROSITE" id="PS50135">
    <property type="entry name" value="ZF_ZZ_2"/>
    <property type="match status" value="1"/>
</dbReference>
<evidence type="ECO:0000313" key="15">
    <source>
        <dbReference type="EMBL" id="KAJ8973910.1"/>
    </source>
</evidence>
<evidence type="ECO:0000259" key="14">
    <source>
        <dbReference type="PROSITE" id="PS50135"/>
    </source>
</evidence>
<evidence type="ECO:0000256" key="12">
    <source>
        <dbReference type="PROSITE-ProRule" id="PRU00228"/>
    </source>
</evidence>
<dbReference type="InterPro" id="IPR043145">
    <property type="entry name" value="Znf_ZZ_sf"/>
</dbReference>
<dbReference type="PROSITE" id="PS50020">
    <property type="entry name" value="WW_DOMAIN_2"/>
    <property type="match status" value="1"/>
</dbReference>
<evidence type="ECO:0000256" key="2">
    <source>
        <dbReference type="ARBA" id="ARBA00004278"/>
    </source>
</evidence>
<dbReference type="Gene3D" id="3.30.60.90">
    <property type="match status" value="1"/>
</dbReference>
<protein>
    <recommendedName>
        <fullName evidence="17">Dystrophin</fullName>
    </recommendedName>
</protein>
<dbReference type="Pfam" id="PF00569">
    <property type="entry name" value="ZZ"/>
    <property type="match status" value="1"/>
</dbReference>
<dbReference type="CDD" id="cd00201">
    <property type="entry name" value="WW"/>
    <property type="match status" value="1"/>
</dbReference>
<keyword evidence="4" id="KW-0963">Cytoplasm</keyword>
<sequence length="627" mass="71633">MSGYWKKVENEDGFPYYVNEIINVKQWDHPKFADIRQRLDDCNYVKYSVYRLALKFRVLQNALYMEELPLSIIAGIFEQHKLGVNEASLYLECCDLEAVLSDIFFAANKRNHTNIDIDFASELMVNFLYNVYDKNREGKIQVSSTKIVLSILCNVSSHDLYRFIFGLCADHNNCVTRLRLQSFLSKIVEITTFLHEEPSFGVNLVNVSIENCFTNSPGLVGINESMFLAWLEKGPKILSWIPLLHRIKVAEPIVHMVKCTTCKTNPLMGLRYKCIKCSRYTQCQRCFLTGRTSHSHKLTHSMREYCTQTNEYGHAFIKTLCSLLQCSQKPTNSTVVETKPLCSDQAYTQQSDSKEALCDIEPLSSPQTQLHVIIRQLELQNRELQQILLLGSHNDKEIRRYLEEHRIHVAAQIQKLKLLKASYDYLNAPLIPASQNRTLNKEDVVESTPMVLTTDKRMHRGTGLELFSPIASIPEQSTMEEHNVTRLASASKNYSQNSSSSYPYCIEEMSTWIGGPFPRQPKKQPLEGNLPRPVITKRDGYPENPLLGELHNDLDDALAKLQQILANNFSLDRSLGPIDNGNLKYAVSEVEGMLTSIIDNVESSRGSSVRSHRLKYNVETELLEKCK</sequence>
<evidence type="ECO:0000313" key="16">
    <source>
        <dbReference type="Proteomes" id="UP001162164"/>
    </source>
</evidence>
<comment type="subcellular location">
    <subcellularLocation>
        <location evidence="2">Cell membrane</location>
        <location evidence="2">Sarcolemma</location>
        <topology evidence="2">Peripheral membrane protein</topology>
        <orientation evidence="2">Cytoplasmic side</orientation>
    </subcellularLocation>
    <subcellularLocation>
        <location evidence="1">Cytoplasm</location>
        <location evidence="1">Cytoskeleton</location>
    </subcellularLocation>
</comment>
<dbReference type="InterPro" id="IPR050774">
    <property type="entry name" value="KCMF1/Dystrophin"/>
</dbReference>
<gene>
    <name evidence="15" type="ORF">NQ317_000454</name>
</gene>
<evidence type="ECO:0000256" key="10">
    <source>
        <dbReference type="ARBA" id="ARBA00023203"/>
    </source>
</evidence>
<dbReference type="InterPro" id="IPR000433">
    <property type="entry name" value="Znf_ZZ"/>
</dbReference>
<dbReference type="EMBL" id="JAPWTJ010001083">
    <property type="protein sequence ID" value="KAJ8973910.1"/>
    <property type="molecule type" value="Genomic_DNA"/>
</dbReference>
<dbReference type="Gene3D" id="1.10.238.10">
    <property type="entry name" value="EF-hand"/>
    <property type="match status" value="2"/>
</dbReference>
<reference evidence="15" key="1">
    <citation type="journal article" date="2023" name="Insect Mol. Biol.">
        <title>Genome sequencing provides insights into the evolution of gene families encoding plant cell wall-degrading enzymes in longhorned beetles.</title>
        <authorList>
            <person name="Shin N.R."/>
            <person name="Okamura Y."/>
            <person name="Kirsch R."/>
            <person name="Pauchet Y."/>
        </authorList>
    </citation>
    <scope>NUCLEOTIDE SEQUENCE</scope>
    <source>
        <strain evidence="15">MMC_N1</strain>
    </source>
</reference>
<evidence type="ECO:0000256" key="6">
    <source>
        <dbReference type="ARBA" id="ARBA00022771"/>
    </source>
</evidence>
<dbReference type="Gene3D" id="6.10.140.70">
    <property type="match status" value="1"/>
</dbReference>
<evidence type="ECO:0000256" key="8">
    <source>
        <dbReference type="ARBA" id="ARBA00022837"/>
    </source>
</evidence>
<keyword evidence="7" id="KW-0862">Zinc</keyword>